<evidence type="ECO:0000313" key="10">
    <source>
        <dbReference type="EMBL" id="KAA0713270.1"/>
    </source>
</evidence>
<keyword evidence="3" id="KW-0496">Mitochondrion</keyword>
<protein>
    <submittedName>
        <fullName evidence="10">MICOS complex subunit mic25-a</fullName>
    </submittedName>
</protein>
<dbReference type="AlphaFoldDB" id="A0A5A9NU36"/>
<dbReference type="GO" id="GO:0007007">
    <property type="term" value="P:inner mitochondrial membrane organization"/>
    <property type="evidence" value="ECO:0007669"/>
    <property type="project" value="TreeGrafter"/>
</dbReference>
<sequence length="271" mass="30805">MGAGESRSVSYGLDEEENVTVLHGVKLSGNVLQRMREPGPSPVRPALSKPESGKSDPGPSRPSAAEMQEELRRRFDREQALVQEELARIAHREREDENPAVLRERARSREEAEKAQGLMQVYDSLPFSSPLLSSPLLSSPLLSSPLLSSPFLSFPLLSSQPAELSIRVRQLKRKEDELKRLAEFYKEQLQRMEKKNVDIYQQTLQIYNQEAVKAETTVRPHNMSIICPELQSQVLNCYRENKHQSLQCSQLAREYINCINTSKKNLLVNHG</sequence>
<keyword evidence="5" id="KW-1015">Disulfide bond</keyword>
<keyword evidence="11" id="KW-1185">Reference proteome</keyword>
<evidence type="ECO:0000256" key="7">
    <source>
        <dbReference type="ARBA" id="ARBA00034476"/>
    </source>
</evidence>
<name>A0A5A9NU36_9TELE</name>
<feature type="coiled-coil region" evidence="8">
    <location>
        <begin position="168"/>
        <end position="202"/>
    </location>
</feature>
<dbReference type="PANTHER" id="PTHR21588:SF17">
    <property type="entry name" value="MICOS COMPLEX SUBUNIT MIC25 ISOFORM X1-RELATED"/>
    <property type="match status" value="1"/>
</dbReference>
<comment type="subcellular location">
    <subcellularLocation>
        <location evidence="7">Mitochondrion inner membrane</location>
        <topology evidence="7">Lipid-anchor</topology>
    </subcellularLocation>
</comment>
<keyword evidence="6" id="KW-0449">Lipoprotein</keyword>
<dbReference type="EMBL" id="SOYY01000013">
    <property type="protein sequence ID" value="KAA0713270.1"/>
    <property type="molecule type" value="Genomic_DNA"/>
</dbReference>
<gene>
    <name evidence="10" type="ORF">E1301_Tti009310</name>
</gene>
<evidence type="ECO:0000256" key="9">
    <source>
        <dbReference type="SAM" id="MobiDB-lite"/>
    </source>
</evidence>
<comment type="caution">
    <text evidence="10">The sequence shown here is derived from an EMBL/GenBank/DDBJ whole genome shotgun (WGS) entry which is preliminary data.</text>
</comment>
<dbReference type="InterPro" id="IPR052632">
    <property type="entry name" value="MICOS_subunit_Mic19"/>
</dbReference>
<evidence type="ECO:0000256" key="2">
    <source>
        <dbReference type="ARBA" id="ARBA00022792"/>
    </source>
</evidence>
<proteinExistence type="predicted"/>
<evidence type="ECO:0000256" key="8">
    <source>
        <dbReference type="SAM" id="Coils"/>
    </source>
</evidence>
<keyword evidence="1" id="KW-0519">Myristate</keyword>
<keyword evidence="8" id="KW-0175">Coiled coil</keyword>
<dbReference type="InterPro" id="IPR007964">
    <property type="entry name" value="MIC19/MIC25"/>
</dbReference>
<evidence type="ECO:0000313" key="11">
    <source>
        <dbReference type="Proteomes" id="UP000324632"/>
    </source>
</evidence>
<reference evidence="10 11" key="1">
    <citation type="journal article" date="2019" name="Mol. Ecol. Resour.">
        <title>Chromosome-level genome assembly of Triplophysa tibetana, a fish adapted to the harsh high-altitude environment of the Tibetan Plateau.</title>
        <authorList>
            <person name="Yang X."/>
            <person name="Liu H."/>
            <person name="Ma Z."/>
            <person name="Zou Y."/>
            <person name="Zou M."/>
            <person name="Mao Y."/>
            <person name="Li X."/>
            <person name="Wang H."/>
            <person name="Chen T."/>
            <person name="Wang W."/>
            <person name="Yang R."/>
        </authorList>
    </citation>
    <scope>NUCLEOTIDE SEQUENCE [LARGE SCALE GENOMIC DNA]</scope>
    <source>
        <strain evidence="10">TTIB1903HZAU</strain>
        <tissue evidence="10">Muscle</tissue>
    </source>
</reference>
<evidence type="ECO:0000256" key="3">
    <source>
        <dbReference type="ARBA" id="ARBA00023128"/>
    </source>
</evidence>
<feature type="region of interest" description="Disordered" evidence="9">
    <location>
        <begin position="28"/>
        <end position="70"/>
    </location>
</feature>
<dbReference type="PANTHER" id="PTHR21588">
    <property type="entry name" value="COILED-COIL-HELIX-COILED-COIL-HELIX DOMAIN CONTAINING 6"/>
    <property type="match status" value="1"/>
</dbReference>
<dbReference type="Pfam" id="PF05300">
    <property type="entry name" value="MIC19_MIC25"/>
    <property type="match status" value="1"/>
</dbReference>
<evidence type="ECO:0000256" key="5">
    <source>
        <dbReference type="ARBA" id="ARBA00023157"/>
    </source>
</evidence>
<evidence type="ECO:0000256" key="6">
    <source>
        <dbReference type="ARBA" id="ARBA00023288"/>
    </source>
</evidence>
<dbReference type="GO" id="GO:0061617">
    <property type="term" value="C:MICOS complex"/>
    <property type="evidence" value="ECO:0007669"/>
    <property type="project" value="InterPro"/>
</dbReference>
<evidence type="ECO:0000256" key="4">
    <source>
        <dbReference type="ARBA" id="ARBA00023136"/>
    </source>
</evidence>
<evidence type="ECO:0000256" key="1">
    <source>
        <dbReference type="ARBA" id="ARBA00022707"/>
    </source>
</evidence>
<accession>A0A5A9NU36</accession>
<keyword evidence="4" id="KW-0472">Membrane</keyword>
<dbReference type="Proteomes" id="UP000324632">
    <property type="component" value="Chromosome 13"/>
</dbReference>
<organism evidence="10 11">
    <name type="scientific">Triplophysa tibetana</name>
    <dbReference type="NCBI Taxonomy" id="1572043"/>
    <lineage>
        <taxon>Eukaryota</taxon>
        <taxon>Metazoa</taxon>
        <taxon>Chordata</taxon>
        <taxon>Craniata</taxon>
        <taxon>Vertebrata</taxon>
        <taxon>Euteleostomi</taxon>
        <taxon>Actinopterygii</taxon>
        <taxon>Neopterygii</taxon>
        <taxon>Teleostei</taxon>
        <taxon>Ostariophysi</taxon>
        <taxon>Cypriniformes</taxon>
        <taxon>Nemacheilidae</taxon>
        <taxon>Triplophysa</taxon>
    </lineage>
</organism>
<keyword evidence="2" id="KW-0999">Mitochondrion inner membrane</keyword>